<accession>A0A8F2BR44</accession>
<sequence>MTYENNSIKTFFRKLFTIENLIKILIIFFGGVFSRYLMGNYFNTYVFENCGIIYLICYSVLTSVVWFTHEFLTYVEIIISNHITDTFLILKSSIKEIILVIISKIPHKKAYVFNVNVDTSDNKFIERYFPMYFPDESPLKSPNLLEFPIINREINIPNKNVWDSSSYILGVKYIGEFELHNFKSLYVKSYSCHKLPLYKELWNKDQNDVSFLQFKSEFGPLDKVAKNLAKSTNDNLPKEIVRLMNSYALNPIPEDMSTKEKCKYFTLTPFYEFGPNVINRPDGAQDLFFKRKT</sequence>
<keyword evidence="1" id="KW-0472">Membrane</keyword>
<name>A0A8F2BR44_CLORO</name>
<evidence type="ECO:0000256" key="1">
    <source>
        <dbReference type="SAM" id="Phobius"/>
    </source>
</evidence>
<reference evidence="2" key="1">
    <citation type="submission" date="2020-09" db="EMBL/GenBank/DDBJ databases">
        <authorList>
            <person name="Zhao Z.Y."/>
            <person name="Zhu K.F."/>
            <person name="Tang D.X."/>
            <person name="Wang Y.B."/>
            <person name="Wang Y."/>
            <person name="Geng Y.P."/>
            <person name="Yu H."/>
        </authorList>
    </citation>
    <scope>NUCLEOTIDE SEQUENCE</scope>
</reference>
<gene>
    <name evidence="2" type="primary">orf293</name>
</gene>
<geneLocation type="mitochondrion" evidence="2"/>
<proteinExistence type="predicted"/>
<protein>
    <submittedName>
        <fullName evidence="2">Uncharacterized protein</fullName>
    </submittedName>
</protein>
<keyword evidence="1" id="KW-1133">Transmembrane helix</keyword>
<feature type="transmembrane region" description="Helical" evidence="1">
    <location>
        <begin position="44"/>
        <end position="67"/>
    </location>
</feature>
<keyword evidence="1" id="KW-0812">Transmembrane</keyword>
<dbReference type="EMBL" id="MW030499">
    <property type="protein sequence ID" value="QWS06178.1"/>
    <property type="molecule type" value="Genomic_DNA"/>
</dbReference>
<organism evidence="2">
    <name type="scientific">Clonostachys rogersoniana</name>
    <dbReference type="NCBI Taxonomy" id="122658"/>
    <lineage>
        <taxon>Eukaryota</taxon>
        <taxon>Fungi</taxon>
        <taxon>Dikarya</taxon>
        <taxon>Ascomycota</taxon>
        <taxon>Pezizomycotina</taxon>
        <taxon>Sordariomycetes</taxon>
        <taxon>Hypocreomycetidae</taxon>
        <taxon>Hypocreales</taxon>
        <taxon>Bionectriaceae</taxon>
        <taxon>Clonostachys</taxon>
    </lineage>
</organism>
<evidence type="ECO:0000313" key="2">
    <source>
        <dbReference type="EMBL" id="QWS06178.1"/>
    </source>
</evidence>
<dbReference type="AlphaFoldDB" id="A0A8F2BR44"/>
<keyword evidence="2" id="KW-0496">Mitochondrion</keyword>
<feature type="transmembrane region" description="Helical" evidence="1">
    <location>
        <begin position="21"/>
        <end position="38"/>
    </location>
</feature>